<dbReference type="InterPro" id="IPR011009">
    <property type="entry name" value="Kinase-like_dom_sf"/>
</dbReference>
<reference evidence="2 3" key="1">
    <citation type="submission" date="2018-12" db="EMBL/GenBank/DDBJ databases">
        <authorList>
            <person name="Kim S.-J."/>
            <person name="Jung G.-Y."/>
        </authorList>
    </citation>
    <scope>NUCLEOTIDE SEQUENCE [LARGE SCALE GENOMIC DNA]</scope>
    <source>
        <strain evidence="2 3">03SU3-P</strain>
    </source>
</reference>
<dbReference type="Gene3D" id="3.90.1200.10">
    <property type="match status" value="1"/>
</dbReference>
<dbReference type="InterPro" id="IPR002575">
    <property type="entry name" value="Aminoglycoside_PTrfase"/>
</dbReference>
<accession>A0A426RQ98</accession>
<keyword evidence="3" id="KW-1185">Reference proteome</keyword>
<dbReference type="CDD" id="cd05154">
    <property type="entry name" value="ACAD10_11_N-like"/>
    <property type="match status" value="1"/>
</dbReference>
<organism evidence="2 3">
    <name type="scientific">Sphingorhabdus wooponensis</name>
    <dbReference type="NCBI Taxonomy" id="940136"/>
    <lineage>
        <taxon>Bacteria</taxon>
        <taxon>Pseudomonadati</taxon>
        <taxon>Pseudomonadota</taxon>
        <taxon>Alphaproteobacteria</taxon>
        <taxon>Sphingomonadales</taxon>
        <taxon>Sphingomonadaceae</taxon>
        <taxon>Sphingorhabdus</taxon>
    </lineage>
</organism>
<dbReference type="InterPro" id="IPR052898">
    <property type="entry name" value="ACAD10-like"/>
</dbReference>
<dbReference type="InterPro" id="IPR041726">
    <property type="entry name" value="ACAD10_11_N"/>
</dbReference>
<evidence type="ECO:0000259" key="1">
    <source>
        <dbReference type="Pfam" id="PF01636"/>
    </source>
</evidence>
<dbReference type="RefSeq" id="WP_125231097.1">
    <property type="nucleotide sequence ID" value="NZ_RWJI01000002.1"/>
</dbReference>
<dbReference type="OrthoDB" id="3806873at2"/>
<sequence length="360" mass="39563">MTAAPTPIDAQTAFTGTVAPSGADILDANKLAQWMDANVEGFEGPVEVLKFAGGQSNPTYRLNAKSGSYVLRRKPFGVLLPSAHAVDREYKVIAGLYPTGFPVAKPFGLCTDDSVIGSMFYIMDMVEGRTIWDGAMPGSNPAERRATYEAMIDTLAALHNVDVESAGLSDFGKPGNYFGRQVERWTKQYRLAETETMPEMERLIEWLPKTLPEQTRTSVVHGDYRIDNMIFDAKEAKVVAVLDWELSTLGDPLADFTYVAMAWVTHNEGRSGVMDLDRAALGIPELDAMVERYCAATGRDGVPDMNWYFAYNFFRLAGIIQGIKKRVIDGTASSSHAQAMAERVFPLAESAWKFAEKAGA</sequence>
<keyword evidence="2" id="KW-0808">Transferase</keyword>
<name>A0A426RQ98_9SPHN</name>
<proteinExistence type="predicted"/>
<dbReference type="Gene3D" id="3.30.200.20">
    <property type="entry name" value="Phosphorylase Kinase, domain 1"/>
    <property type="match status" value="1"/>
</dbReference>
<dbReference type="EMBL" id="RWJI01000002">
    <property type="protein sequence ID" value="RRQ51123.1"/>
    <property type="molecule type" value="Genomic_DNA"/>
</dbReference>
<dbReference type="PANTHER" id="PTHR47829:SF3">
    <property type="entry name" value="AMINOGLYCOSIDE PHOSPHOTRANSFERASE DOMAIN-CONTAINING PROTEIN"/>
    <property type="match status" value="1"/>
</dbReference>
<dbReference type="Proteomes" id="UP000268553">
    <property type="component" value="Unassembled WGS sequence"/>
</dbReference>
<dbReference type="AlphaFoldDB" id="A0A426RQ98"/>
<dbReference type="SUPFAM" id="SSF56112">
    <property type="entry name" value="Protein kinase-like (PK-like)"/>
    <property type="match status" value="1"/>
</dbReference>
<dbReference type="Pfam" id="PF01636">
    <property type="entry name" value="APH"/>
    <property type="match status" value="1"/>
</dbReference>
<comment type="caution">
    <text evidence="2">The sequence shown here is derived from an EMBL/GenBank/DDBJ whole genome shotgun (WGS) entry which is preliminary data.</text>
</comment>
<evidence type="ECO:0000313" key="3">
    <source>
        <dbReference type="Proteomes" id="UP000268553"/>
    </source>
</evidence>
<feature type="domain" description="Aminoglycoside phosphotransferase" evidence="1">
    <location>
        <begin position="49"/>
        <end position="281"/>
    </location>
</feature>
<dbReference type="GO" id="GO:0016740">
    <property type="term" value="F:transferase activity"/>
    <property type="evidence" value="ECO:0007669"/>
    <property type="project" value="UniProtKB-KW"/>
</dbReference>
<protein>
    <submittedName>
        <fullName evidence="2">Phosphotransferase family protein</fullName>
    </submittedName>
</protein>
<dbReference type="PANTHER" id="PTHR47829">
    <property type="entry name" value="HYDROLASE, PUTATIVE (AFU_ORTHOLOGUE AFUA_1G12880)-RELATED"/>
    <property type="match status" value="1"/>
</dbReference>
<evidence type="ECO:0000313" key="2">
    <source>
        <dbReference type="EMBL" id="RRQ51123.1"/>
    </source>
</evidence>
<gene>
    <name evidence="2" type="ORF">D7D48_09050</name>
</gene>